<evidence type="ECO:0000256" key="4">
    <source>
        <dbReference type="ARBA" id="ARBA00023163"/>
    </source>
</evidence>
<evidence type="ECO:0000256" key="5">
    <source>
        <dbReference type="ARBA" id="ARBA00023242"/>
    </source>
</evidence>
<keyword evidence="2" id="KW-0862">Zinc</keyword>
<dbReference type="OrthoDB" id="1405595at2759"/>
<dbReference type="CDD" id="cd12148">
    <property type="entry name" value="fungal_TF_MHR"/>
    <property type="match status" value="1"/>
</dbReference>
<reference evidence="7 8" key="1">
    <citation type="submission" date="2015-01" db="EMBL/GenBank/DDBJ databases">
        <title>The Genome Sequence of Exophiala spinifera CBS89968.</title>
        <authorList>
            <consortium name="The Broad Institute Genomics Platform"/>
            <person name="Cuomo C."/>
            <person name="de Hoog S."/>
            <person name="Gorbushina A."/>
            <person name="Stielow B."/>
            <person name="Teixiera M."/>
            <person name="Abouelleil A."/>
            <person name="Chapman S.B."/>
            <person name="Priest M."/>
            <person name="Young S.K."/>
            <person name="Wortman J."/>
            <person name="Nusbaum C."/>
            <person name="Birren B."/>
        </authorList>
    </citation>
    <scope>NUCLEOTIDE SEQUENCE [LARGE SCALE GENOMIC DNA]</scope>
    <source>
        <strain evidence="7 8">CBS 89968</strain>
    </source>
</reference>
<organism evidence="7 8">
    <name type="scientific">Exophiala spinifera</name>
    <dbReference type="NCBI Taxonomy" id="91928"/>
    <lineage>
        <taxon>Eukaryota</taxon>
        <taxon>Fungi</taxon>
        <taxon>Dikarya</taxon>
        <taxon>Ascomycota</taxon>
        <taxon>Pezizomycotina</taxon>
        <taxon>Eurotiomycetes</taxon>
        <taxon>Chaetothyriomycetidae</taxon>
        <taxon>Chaetothyriales</taxon>
        <taxon>Herpotrichiellaceae</taxon>
        <taxon>Exophiala</taxon>
    </lineage>
</organism>
<dbReference type="RefSeq" id="XP_016237762.1">
    <property type="nucleotide sequence ID" value="XM_016379085.1"/>
</dbReference>
<proteinExistence type="predicted"/>
<dbReference type="Proteomes" id="UP000053328">
    <property type="component" value="Unassembled WGS sequence"/>
</dbReference>
<protein>
    <recommendedName>
        <fullName evidence="6">Xylanolytic transcriptional activator regulatory domain-containing protein</fullName>
    </recommendedName>
</protein>
<keyword evidence="3" id="KW-0805">Transcription regulation</keyword>
<dbReference type="EMBL" id="KN847494">
    <property type="protein sequence ID" value="KIW17546.1"/>
    <property type="molecule type" value="Genomic_DNA"/>
</dbReference>
<dbReference type="InterPro" id="IPR007219">
    <property type="entry name" value="XnlR_reg_dom"/>
</dbReference>
<keyword evidence="8" id="KW-1185">Reference proteome</keyword>
<evidence type="ECO:0000256" key="3">
    <source>
        <dbReference type="ARBA" id="ARBA00023015"/>
    </source>
</evidence>
<evidence type="ECO:0000313" key="7">
    <source>
        <dbReference type="EMBL" id="KIW17546.1"/>
    </source>
</evidence>
<dbReference type="GO" id="GO:0008270">
    <property type="term" value="F:zinc ion binding"/>
    <property type="evidence" value="ECO:0007669"/>
    <property type="project" value="InterPro"/>
</dbReference>
<name>A0A0D1YQR8_9EURO</name>
<dbReference type="VEuPathDB" id="FungiDB:PV08_04740"/>
<dbReference type="GeneID" id="27331823"/>
<keyword evidence="5" id="KW-0539">Nucleus</keyword>
<evidence type="ECO:0000259" key="6">
    <source>
        <dbReference type="Pfam" id="PF04082"/>
    </source>
</evidence>
<accession>A0A0D1YQR8</accession>
<evidence type="ECO:0000313" key="8">
    <source>
        <dbReference type="Proteomes" id="UP000053328"/>
    </source>
</evidence>
<keyword evidence="4" id="KW-0804">Transcription</keyword>
<dbReference type="PANTHER" id="PTHR47660">
    <property type="entry name" value="TRANSCRIPTION FACTOR WITH C2H2 AND ZN(2)-CYS(6) DNA BINDING DOMAIN (EUROFUNG)-RELATED-RELATED"/>
    <property type="match status" value="1"/>
</dbReference>
<dbReference type="AlphaFoldDB" id="A0A0D1YQR8"/>
<gene>
    <name evidence="7" type="ORF">PV08_04740</name>
</gene>
<keyword evidence="1" id="KW-0479">Metal-binding</keyword>
<dbReference type="PANTHER" id="PTHR47660:SF2">
    <property type="entry name" value="TRANSCRIPTION FACTOR WITH C2H2 AND ZN(2)-CYS(6) DNA BINDING DOMAIN (EUROFUNG)"/>
    <property type="match status" value="1"/>
</dbReference>
<feature type="domain" description="Xylanolytic transcriptional activator regulatory" evidence="6">
    <location>
        <begin position="248"/>
        <end position="452"/>
    </location>
</feature>
<evidence type="ECO:0000256" key="1">
    <source>
        <dbReference type="ARBA" id="ARBA00022723"/>
    </source>
</evidence>
<evidence type="ECO:0000256" key="2">
    <source>
        <dbReference type="ARBA" id="ARBA00022833"/>
    </source>
</evidence>
<dbReference type="GO" id="GO:0003677">
    <property type="term" value="F:DNA binding"/>
    <property type="evidence" value="ECO:0007669"/>
    <property type="project" value="InterPro"/>
</dbReference>
<sequence>MSGLPESQDMRPAESMKQTQGILDEICPDPSRMNSIITSSVTDSINDATSADLTVGAMVSPEAFESHVPSYLFAHSLDTLDATDFNSNLDWLFDNLPGEESAHFVDSFGERDFKFPSVPLGDAPGAQSPRPNLTADHHLLEKANTPSVQGANDLDLPYPGPQDSCGPDDPWPMEWHAEPSQPIVDLPSLGCDEDENPHLYPRFFSNASLHPSTVEALAHHLRLPASRSPWQSSNLDRFPDKAKLDYCIDRYFAQFHQLFPFIHQPTFDPAKDLTVTLAIASIGALYTQLSEAVSFSNALSELNRRLLLFLAEYDRRYVRTEAYLTAQLLQGLHGYYSGNKRLFELSESFRNNLVHHAKCMGLFRYKPEPNMTSATSQKLEERWKNWIREEKLRRLGWAVYEYDASVAYLHNNRPFLSIGEVHTNLPCMANYWSAESAHAWAAMLQPTVSDPVSPRLETLIRVFFDGTRKPEEKVQDERHRYIIVSTLCRMIWTLKEIRSSPVVDLVPYGPQNTTEILVAAADKLSRCPQTLAATLTTAELAHAMHTLQVVYVTHLYGAGGLMNWLYPLLRDDYLATTTFTSLDHWAKQNPRVAREAAFYSARILAIARIYPSNSPNEPAMIFHAGTVLYFLAKVLPTNFGTDRAAVWLDQLSPGDDGPPSPVKQWISHGESSIVCMHGVPSLLSEQGGKHILDQTAELLKRRRVWGIADSFFKVVLRLRDRTKKSLE</sequence>
<dbReference type="Pfam" id="PF04082">
    <property type="entry name" value="Fungal_trans"/>
    <property type="match status" value="1"/>
</dbReference>
<dbReference type="STRING" id="91928.A0A0D1YQR8"/>
<dbReference type="HOGENOM" id="CLU_009184_1_0_1"/>
<dbReference type="GO" id="GO:0006351">
    <property type="term" value="P:DNA-templated transcription"/>
    <property type="evidence" value="ECO:0007669"/>
    <property type="project" value="InterPro"/>
</dbReference>